<dbReference type="EMBL" id="JALHAT010000006">
    <property type="protein sequence ID" value="MCJ1960326.1"/>
    <property type="molecule type" value="Genomic_DNA"/>
</dbReference>
<name>A0ABT0AAY2_9SPHN</name>
<organism evidence="2 3">
    <name type="scientific">Novosphingobium mangrovi</name>
    <name type="common">ex Hu et al. 2023</name>
    <dbReference type="NCBI Taxonomy" id="2930094"/>
    <lineage>
        <taxon>Bacteria</taxon>
        <taxon>Pseudomonadati</taxon>
        <taxon>Pseudomonadota</taxon>
        <taxon>Alphaproteobacteria</taxon>
        <taxon>Sphingomonadales</taxon>
        <taxon>Sphingomonadaceae</taxon>
        <taxon>Novosphingobium</taxon>
    </lineage>
</organism>
<dbReference type="PANTHER" id="PTHR35024">
    <property type="entry name" value="HYPOTHETICAL CYTOSOLIC PROTEIN"/>
    <property type="match status" value="1"/>
</dbReference>
<reference evidence="2" key="1">
    <citation type="submission" date="2022-03" db="EMBL/GenBank/DDBJ databases">
        <title>Identification of a novel bacterium isolated from mangrove sediments.</title>
        <authorList>
            <person name="Pan X."/>
        </authorList>
    </citation>
    <scope>NUCLEOTIDE SEQUENCE</scope>
    <source>
        <strain evidence="2">B2637</strain>
    </source>
</reference>
<protein>
    <submittedName>
        <fullName evidence="2">Polymer-forming cytoskeletal protein</fullName>
    </submittedName>
</protein>
<dbReference type="RefSeq" id="WP_243798460.1">
    <property type="nucleotide sequence ID" value="NZ_JALHAT010000006.1"/>
</dbReference>
<evidence type="ECO:0000256" key="1">
    <source>
        <dbReference type="ARBA" id="ARBA00044755"/>
    </source>
</evidence>
<dbReference type="InterPro" id="IPR007607">
    <property type="entry name" value="BacA/B"/>
</dbReference>
<evidence type="ECO:0000313" key="3">
    <source>
        <dbReference type="Proteomes" id="UP001162802"/>
    </source>
</evidence>
<dbReference type="PANTHER" id="PTHR35024:SF4">
    <property type="entry name" value="POLYMER-FORMING CYTOSKELETAL PROTEIN"/>
    <property type="match status" value="1"/>
</dbReference>
<proteinExistence type="inferred from homology"/>
<accession>A0ABT0AAY2</accession>
<sequence>MPKPVATSRSSGSATFSVLGSDTLITGDIEASADLHIDGRVTGDITCAALVQGVESEITGAIKADSVRISGTVRGTVAAREIVILASGKIEGDVAYDTLTVEQGARIEGRLSPNGGGMPPAIGVVADDVKDAVPA</sequence>
<evidence type="ECO:0000313" key="2">
    <source>
        <dbReference type="EMBL" id="MCJ1960326.1"/>
    </source>
</evidence>
<dbReference type="Pfam" id="PF04519">
    <property type="entry name" value="Bactofilin"/>
    <property type="match status" value="1"/>
</dbReference>
<comment type="caution">
    <text evidence="2">The sequence shown here is derived from an EMBL/GenBank/DDBJ whole genome shotgun (WGS) entry which is preliminary data.</text>
</comment>
<dbReference type="Proteomes" id="UP001162802">
    <property type="component" value="Unassembled WGS sequence"/>
</dbReference>
<gene>
    <name evidence="2" type="ORF">MTR65_06525</name>
</gene>
<comment type="similarity">
    <text evidence="1">Belongs to the bactofilin family.</text>
</comment>
<keyword evidence="3" id="KW-1185">Reference proteome</keyword>